<dbReference type="Gene3D" id="3.30.70.2060">
    <property type="match status" value="1"/>
</dbReference>
<feature type="chain" id="PRO_5009441841" evidence="2">
    <location>
        <begin position="21"/>
        <end position="193"/>
    </location>
</feature>
<dbReference type="PROSITE" id="PS51257">
    <property type="entry name" value="PROKAR_LIPOPROTEIN"/>
    <property type="match status" value="1"/>
</dbReference>
<dbReference type="PANTHER" id="PTHR41247:SF1">
    <property type="entry name" value="HTH-TYPE TRANSCRIPTIONAL REPRESSOR YCNK"/>
    <property type="match status" value="1"/>
</dbReference>
<dbReference type="Pfam" id="PF05573">
    <property type="entry name" value="NosL"/>
    <property type="match status" value="1"/>
</dbReference>
<name>A0A1D9GGD0_9GAMM</name>
<dbReference type="Proteomes" id="UP000177445">
    <property type="component" value="Chromosome"/>
</dbReference>
<keyword evidence="4" id="KW-1185">Reference proteome</keyword>
<evidence type="ECO:0000256" key="2">
    <source>
        <dbReference type="SAM" id="SignalP"/>
    </source>
</evidence>
<dbReference type="OrthoDB" id="982633at2"/>
<feature type="compositionally biased region" description="Polar residues" evidence="1">
    <location>
        <begin position="183"/>
        <end position="193"/>
    </location>
</feature>
<reference evidence="3 4" key="1">
    <citation type="submission" date="2016-10" db="EMBL/GenBank/DDBJ databases">
        <title>Marinobacter salinus sp. nov., a moderately halophilic bacterium isolated from a tidal flat environment.</title>
        <authorList>
            <person name="Park S.-J."/>
        </authorList>
    </citation>
    <scope>NUCLEOTIDE SEQUENCE [LARGE SCALE GENOMIC DNA]</scope>
    <source>
        <strain evidence="3 4">Hb8</strain>
    </source>
</reference>
<evidence type="ECO:0000256" key="1">
    <source>
        <dbReference type="SAM" id="MobiDB-lite"/>
    </source>
</evidence>
<dbReference type="InterPro" id="IPR008719">
    <property type="entry name" value="N2O_reductase_NosL"/>
</dbReference>
<feature type="region of interest" description="Disordered" evidence="1">
    <location>
        <begin position="171"/>
        <end position="193"/>
    </location>
</feature>
<dbReference type="EMBL" id="CP017715">
    <property type="protein sequence ID" value="AOY86702.1"/>
    <property type="molecule type" value="Genomic_DNA"/>
</dbReference>
<gene>
    <name evidence="3" type="ORF">BKP64_00100</name>
</gene>
<accession>A0A1D9GGD0</accession>
<proteinExistence type="predicted"/>
<evidence type="ECO:0000313" key="3">
    <source>
        <dbReference type="EMBL" id="AOY86702.1"/>
    </source>
</evidence>
<dbReference type="STRING" id="1874317.BKP64_00100"/>
<evidence type="ECO:0000313" key="4">
    <source>
        <dbReference type="Proteomes" id="UP000177445"/>
    </source>
</evidence>
<dbReference type="PANTHER" id="PTHR41247">
    <property type="entry name" value="HTH-TYPE TRANSCRIPTIONAL REPRESSOR YCNK"/>
    <property type="match status" value="1"/>
</dbReference>
<keyword evidence="2" id="KW-0732">Signal</keyword>
<dbReference type="AlphaFoldDB" id="A0A1D9GGD0"/>
<protein>
    <submittedName>
        <fullName evidence="3">Nitrous oxide reductase accessory protein NosL</fullName>
    </submittedName>
</protein>
<dbReference type="RefSeq" id="WP_070964312.1">
    <property type="nucleotide sequence ID" value="NZ_CP017715.1"/>
</dbReference>
<dbReference type="Gene3D" id="3.30.70.2050">
    <property type="match status" value="1"/>
</dbReference>
<dbReference type="SUPFAM" id="SSF160387">
    <property type="entry name" value="NosL/MerB-like"/>
    <property type="match status" value="1"/>
</dbReference>
<feature type="signal peptide" evidence="2">
    <location>
        <begin position="1"/>
        <end position="20"/>
    </location>
</feature>
<dbReference type="KEGG" id="msq:BKP64_00100"/>
<sequence>MKTIRLNWFLAALAALTLTACSENEEQTTAKPAPVHFDSGDECHVCGMIIEGFPGPKGQAITEKDQQVRKFCSTRDMFAWMLQPENIHRDHTLYVHDMAQTGWQSPDDTALIDARAAFYVVGSNRTGAMGPTLASFATESSAHEFMKEYGGQVLKYSEITLDHLNAGDPMGEMSGMHEMNEPEGSQTAHSTDH</sequence>
<organism evidence="3 4">
    <name type="scientific">Marinobacter salinus</name>
    <dbReference type="NCBI Taxonomy" id="1874317"/>
    <lineage>
        <taxon>Bacteria</taxon>
        <taxon>Pseudomonadati</taxon>
        <taxon>Pseudomonadota</taxon>
        <taxon>Gammaproteobacteria</taxon>
        <taxon>Pseudomonadales</taxon>
        <taxon>Marinobacteraceae</taxon>
        <taxon>Marinobacter</taxon>
    </lineage>
</organism>